<dbReference type="KEGG" id="tad:TRIADDRAFT_53885"/>
<dbReference type="GO" id="GO:0006954">
    <property type="term" value="P:inflammatory response"/>
    <property type="evidence" value="ECO:0000318"/>
    <property type="project" value="GO_Central"/>
</dbReference>
<dbReference type="CTD" id="6751384"/>
<feature type="transmembrane region" description="Helical" evidence="11">
    <location>
        <begin position="23"/>
        <end position="50"/>
    </location>
</feature>
<dbReference type="InterPro" id="IPR017452">
    <property type="entry name" value="GPCR_Rhodpsn_7TM"/>
</dbReference>
<keyword evidence="3 11" id="KW-0812">Transmembrane</keyword>
<proteinExistence type="predicted"/>
<accession>B3RMB2</accession>
<name>B3RMB2_TRIAD</name>
<evidence type="ECO:0000259" key="12">
    <source>
        <dbReference type="PROSITE" id="PS50262"/>
    </source>
</evidence>
<protein>
    <recommendedName>
        <fullName evidence="12">G-protein coupled receptors family 1 profile domain-containing protein</fullName>
    </recommendedName>
</protein>
<evidence type="ECO:0000313" key="13">
    <source>
        <dbReference type="EMBL" id="EDV28335.1"/>
    </source>
</evidence>
<feature type="domain" description="G-protein coupled receptors family 1 profile" evidence="12">
    <location>
        <begin position="42"/>
        <end position="389"/>
    </location>
</feature>
<dbReference type="InParanoid" id="B3RMB2"/>
<dbReference type="GO" id="GO:0004930">
    <property type="term" value="F:G protein-coupled receptor activity"/>
    <property type="evidence" value="ECO:0007669"/>
    <property type="project" value="UniProtKB-KW"/>
</dbReference>
<dbReference type="AlphaFoldDB" id="B3RMB2"/>
<evidence type="ECO:0000256" key="3">
    <source>
        <dbReference type="ARBA" id="ARBA00022692"/>
    </source>
</evidence>
<feature type="transmembrane region" description="Helical" evidence="11">
    <location>
        <begin position="269"/>
        <end position="290"/>
    </location>
</feature>
<evidence type="ECO:0000256" key="5">
    <source>
        <dbReference type="ARBA" id="ARBA00023040"/>
    </source>
</evidence>
<feature type="region of interest" description="Disordered" evidence="10">
    <location>
        <begin position="644"/>
        <end position="667"/>
    </location>
</feature>
<evidence type="ECO:0000313" key="14">
    <source>
        <dbReference type="Proteomes" id="UP000009022"/>
    </source>
</evidence>
<evidence type="ECO:0000256" key="8">
    <source>
        <dbReference type="ARBA" id="ARBA00023180"/>
    </source>
</evidence>
<reference evidence="13 14" key="1">
    <citation type="journal article" date="2008" name="Nature">
        <title>The Trichoplax genome and the nature of placozoans.</title>
        <authorList>
            <person name="Srivastava M."/>
            <person name="Begovic E."/>
            <person name="Chapman J."/>
            <person name="Putnam N.H."/>
            <person name="Hellsten U."/>
            <person name="Kawashima T."/>
            <person name="Kuo A."/>
            <person name="Mitros T."/>
            <person name="Salamov A."/>
            <person name="Carpenter M.L."/>
            <person name="Signorovitch A.Y."/>
            <person name="Moreno M.A."/>
            <person name="Kamm K."/>
            <person name="Grimwood J."/>
            <person name="Schmutz J."/>
            <person name="Shapiro H."/>
            <person name="Grigoriev I.V."/>
            <person name="Buss L.W."/>
            <person name="Schierwater B."/>
            <person name="Dellaporta S.L."/>
            <person name="Rokhsar D.S."/>
        </authorList>
    </citation>
    <scope>NUCLEOTIDE SEQUENCE [LARGE SCALE GENOMIC DNA]</scope>
    <source>
        <strain evidence="13 14">Grell-BS-1999</strain>
    </source>
</reference>
<evidence type="ECO:0000256" key="7">
    <source>
        <dbReference type="ARBA" id="ARBA00023170"/>
    </source>
</evidence>
<dbReference type="PRINTS" id="PR00237">
    <property type="entry name" value="GPCRRHODOPSN"/>
</dbReference>
<dbReference type="HOGENOM" id="CLU_411822_0_0_1"/>
<dbReference type="PROSITE" id="PS50262">
    <property type="entry name" value="G_PROTEIN_RECEP_F1_2"/>
    <property type="match status" value="1"/>
</dbReference>
<gene>
    <name evidence="13" type="ORF">TRIADDRAFT_53885</name>
</gene>
<dbReference type="PANTHER" id="PTHR11866">
    <property type="entry name" value="G-PROTEIN COUPLED RECEPTOR FAMILY 1 MEMBER"/>
    <property type="match status" value="1"/>
</dbReference>
<dbReference type="CDD" id="cd00637">
    <property type="entry name" value="7tm_classA_rhodopsin-like"/>
    <property type="match status" value="1"/>
</dbReference>
<dbReference type="PANTHER" id="PTHR11866:SF16">
    <property type="entry name" value="PROSTAGLANDIN E2 RECEPTOR EP4 SUBTYPE-LIKE PROTEIN"/>
    <property type="match status" value="1"/>
</dbReference>
<feature type="transmembrane region" description="Helical" evidence="11">
    <location>
        <begin position="338"/>
        <end position="360"/>
    </location>
</feature>
<dbReference type="GO" id="GO:0007189">
    <property type="term" value="P:adenylate cyclase-activating G protein-coupled receptor signaling pathway"/>
    <property type="evidence" value="ECO:0000318"/>
    <property type="project" value="GO_Central"/>
</dbReference>
<evidence type="ECO:0000256" key="1">
    <source>
        <dbReference type="ARBA" id="ARBA00004651"/>
    </source>
</evidence>
<keyword evidence="7" id="KW-0675">Receptor</keyword>
<dbReference type="FunFam" id="1.20.1070.10:FF:000786">
    <property type="entry name" value="Predicted protein"/>
    <property type="match status" value="1"/>
</dbReference>
<feature type="transmembrane region" description="Helical" evidence="11">
    <location>
        <begin position="186"/>
        <end position="211"/>
    </location>
</feature>
<evidence type="ECO:0000256" key="10">
    <source>
        <dbReference type="SAM" id="MobiDB-lite"/>
    </source>
</evidence>
<feature type="transmembrane region" description="Helical" evidence="11">
    <location>
        <begin position="98"/>
        <end position="120"/>
    </location>
</feature>
<evidence type="ECO:0000256" key="11">
    <source>
        <dbReference type="SAM" id="Phobius"/>
    </source>
</evidence>
<dbReference type="SUPFAM" id="SSF81321">
    <property type="entry name" value="Family A G protein-coupled receptor-like"/>
    <property type="match status" value="1"/>
</dbReference>
<keyword evidence="2" id="KW-1003">Cell membrane</keyword>
<dbReference type="eggNOG" id="KOG3656">
    <property type="taxonomic scope" value="Eukaryota"/>
</dbReference>
<evidence type="ECO:0000256" key="2">
    <source>
        <dbReference type="ARBA" id="ARBA00022475"/>
    </source>
</evidence>
<keyword evidence="6 11" id="KW-0472">Membrane</keyword>
<feature type="compositionally biased region" description="Polar residues" evidence="10">
    <location>
        <begin position="648"/>
        <end position="667"/>
    </location>
</feature>
<keyword evidence="8" id="KW-0325">Glycoprotein</keyword>
<dbReference type="GeneID" id="6751384"/>
<dbReference type="Proteomes" id="UP000009022">
    <property type="component" value="Unassembled WGS sequence"/>
</dbReference>
<comment type="subcellular location">
    <subcellularLocation>
        <location evidence="1">Cell membrane</location>
        <topology evidence="1">Multi-pass membrane protein</topology>
    </subcellularLocation>
</comment>
<dbReference type="InterPro" id="IPR000276">
    <property type="entry name" value="GPCR_Rhodpsn"/>
</dbReference>
<dbReference type="EMBL" id="DS985242">
    <property type="protein sequence ID" value="EDV28335.1"/>
    <property type="molecule type" value="Genomic_DNA"/>
</dbReference>
<dbReference type="Gene3D" id="1.20.1070.10">
    <property type="entry name" value="Rhodopsin 7-helix transmembrane proteins"/>
    <property type="match status" value="1"/>
</dbReference>
<dbReference type="GO" id="GO:0005886">
    <property type="term" value="C:plasma membrane"/>
    <property type="evidence" value="ECO:0000318"/>
    <property type="project" value="GO_Central"/>
</dbReference>
<dbReference type="InterPro" id="IPR008365">
    <property type="entry name" value="Prostanoid_rcpt"/>
</dbReference>
<organism evidence="13 14">
    <name type="scientific">Trichoplax adhaerens</name>
    <name type="common">Trichoplax reptans</name>
    <dbReference type="NCBI Taxonomy" id="10228"/>
    <lineage>
        <taxon>Eukaryota</taxon>
        <taxon>Metazoa</taxon>
        <taxon>Placozoa</taxon>
        <taxon>Uniplacotomia</taxon>
        <taxon>Trichoplacea</taxon>
        <taxon>Trichoplacidae</taxon>
        <taxon>Trichoplax</taxon>
    </lineage>
</organism>
<dbReference type="RefSeq" id="XP_002110169.1">
    <property type="nucleotide sequence ID" value="XM_002110133.1"/>
</dbReference>
<dbReference type="Pfam" id="PF00001">
    <property type="entry name" value="7tm_1"/>
    <property type="match status" value="1"/>
</dbReference>
<feature type="transmembrane region" description="Helical" evidence="11">
    <location>
        <begin position="141"/>
        <end position="161"/>
    </location>
</feature>
<keyword evidence="5" id="KW-0297">G-protein coupled receptor</keyword>
<feature type="transmembrane region" description="Helical" evidence="11">
    <location>
        <begin position="62"/>
        <end position="86"/>
    </location>
</feature>
<dbReference type="GO" id="GO:0007204">
    <property type="term" value="P:positive regulation of cytosolic calcium ion concentration"/>
    <property type="evidence" value="ECO:0000318"/>
    <property type="project" value="GO_Central"/>
</dbReference>
<sequence>MILINCNNTTSTDGDHRSDNYPWYIIAQAIAIAIVSIFIIISNCITLIVISMMKNRKAPDIVLALLAITDLLTPISVFLFVIFDFLWHSEWIRIGICYWVTFTSLLFFRLSMFITTMAALERCLAVAFPVYYRNHFTIGKIIRSLAILSTYCVAIAVLPIITGDVVITCPKYASCQINWSNPSWPITILVIFYLVETLFAVAVTVTSNTVVMRYFHKKSNNKISPSIEMGLRTAAVSTLTAATTTTGLTRSASRYFNLSYNEYKYAKHLRLVSLFFILSFVPVQTEIGIIKGIMPTCSRWKLDLLTISQNSSTINADTILPYNAKAMTDLIMIYLQNIIYLVLIRQLVILNKILILWSRFGSLTISIISVDIIRIYLAGLNMIFNPFMYAFMRRHYRKKYRCVLSRFFTFFDYRPRMLFHTTSVANEWRDYKTEVGKLKTAVDHTSYQNSLLKSALIYPVGQVCSVAFLAQIERPPTAAVATARIHFDHDFFWSRENNHQEPKTSKNFHISDICDFDTNSISNSIQTSNSRVGSPQLRWPLPPINGRSSKIKNLGIKDNDSVTSGIDDFNFNREESAIASDVDIIHTAVAISNKAAGGESPQNFVKPLLSSARKIAACKTRSLSHSRLVPLHLRPRIANEYEFKETRSQSATLSRNSTKTSFDSPDN</sequence>
<evidence type="ECO:0000256" key="6">
    <source>
        <dbReference type="ARBA" id="ARBA00023136"/>
    </source>
</evidence>
<evidence type="ECO:0000256" key="4">
    <source>
        <dbReference type="ARBA" id="ARBA00022989"/>
    </source>
</evidence>
<keyword evidence="14" id="KW-1185">Reference proteome</keyword>
<keyword evidence="4 11" id="KW-1133">Transmembrane helix</keyword>
<keyword evidence="9" id="KW-0807">Transducer</keyword>
<evidence type="ECO:0000256" key="9">
    <source>
        <dbReference type="ARBA" id="ARBA00023224"/>
    </source>
</evidence>